<evidence type="ECO:0000313" key="3">
    <source>
        <dbReference type="Proteomes" id="UP001054945"/>
    </source>
</evidence>
<dbReference type="EMBL" id="BPLR01018421">
    <property type="protein sequence ID" value="GIY99439.1"/>
    <property type="molecule type" value="Genomic_DNA"/>
</dbReference>
<dbReference type="Proteomes" id="UP001054945">
    <property type="component" value="Unassembled WGS sequence"/>
</dbReference>
<sequence length="135" mass="15146">MTTEYFSQTPVKTPRSPHSTPRGQNTKNEPNYESRTWLSPQTRLLTQLNFWPTPFPPISTLSRGATRKGEGRPTRKDDCPLPPTRPLLPPRPCLPGQNLISGRKFMRFSSSSSSRSPEGNPRGGGGWSERDVRGR</sequence>
<feature type="compositionally biased region" description="Pro residues" evidence="1">
    <location>
        <begin position="80"/>
        <end position="93"/>
    </location>
</feature>
<name>A0AAV4XZV8_CAEEX</name>
<protein>
    <submittedName>
        <fullName evidence="2">Uncharacterized protein</fullName>
    </submittedName>
</protein>
<feature type="compositionally biased region" description="Polar residues" evidence="1">
    <location>
        <begin position="1"/>
        <end position="50"/>
    </location>
</feature>
<feature type="compositionally biased region" description="Basic and acidic residues" evidence="1">
    <location>
        <begin position="67"/>
        <end position="79"/>
    </location>
</feature>
<organism evidence="2 3">
    <name type="scientific">Caerostris extrusa</name>
    <name type="common">Bark spider</name>
    <name type="synonym">Caerostris bankana</name>
    <dbReference type="NCBI Taxonomy" id="172846"/>
    <lineage>
        <taxon>Eukaryota</taxon>
        <taxon>Metazoa</taxon>
        <taxon>Ecdysozoa</taxon>
        <taxon>Arthropoda</taxon>
        <taxon>Chelicerata</taxon>
        <taxon>Arachnida</taxon>
        <taxon>Araneae</taxon>
        <taxon>Araneomorphae</taxon>
        <taxon>Entelegynae</taxon>
        <taxon>Araneoidea</taxon>
        <taxon>Araneidae</taxon>
        <taxon>Caerostris</taxon>
    </lineage>
</organism>
<proteinExistence type="predicted"/>
<keyword evidence="3" id="KW-1185">Reference proteome</keyword>
<reference evidence="2 3" key="1">
    <citation type="submission" date="2021-06" db="EMBL/GenBank/DDBJ databases">
        <title>Caerostris extrusa draft genome.</title>
        <authorList>
            <person name="Kono N."/>
            <person name="Arakawa K."/>
        </authorList>
    </citation>
    <scope>NUCLEOTIDE SEQUENCE [LARGE SCALE GENOMIC DNA]</scope>
</reference>
<feature type="region of interest" description="Disordered" evidence="1">
    <location>
        <begin position="1"/>
        <end position="135"/>
    </location>
</feature>
<evidence type="ECO:0000313" key="2">
    <source>
        <dbReference type="EMBL" id="GIY99439.1"/>
    </source>
</evidence>
<accession>A0AAV4XZV8</accession>
<comment type="caution">
    <text evidence="2">The sequence shown here is derived from an EMBL/GenBank/DDBJ whole genome shotgun (WGS) entry which is preliminary data.</text>
</comment>
<evidence type="ECO:0000256" key="1">
    <source>
        <dbReference type="SAM" id="MobiDB-lite"/>
    </source>
</evidence>
<feature type="compositionally biased region" description="Low complexity" evidence="1">
    <location>
        <begin position="101"/>
        <end position="120"/>
    </location>
</feature>
<dbReference type="AlphaFoldDB" id="A0AAV4XZV8"/>
<gene>
    <name evidence="2" type="ORF">CEXT_334051</name>
</gene>